<evidence type="ECO:0000313" key="6">
    <source>
        <dbReference type="Proteomes" id="UP000702544"/>
    </source>
</evidence>
<dbReference type="PROSITE" id="PS01031">
    <property type="entry name" value="SHSP"/>
    <property type="match status" value="1"/>
</dbReference>
<dbReference type="EMBL" id="JAACAK010000049">
    <property type="protein sequence ID" value="NIR74899.1"/>
    <property type="molecule type" value="Genomic_DNA"/>
</dbReference>
<dbReference type="InterPro" id="IPR008978">
    <property type="entry name" value="HSP20-like_chaperone"/>
</dbReference>
<dbReference type="PANTHER" id="PTHR11527">
    <property type="entry name" value="HEAT-SHOCK PROTEIN 20 FAMILY MEMBER"/>
    <property type="match status" value="1"/>
</dbReference>
<evidence type="ECO:0000256" key="3">
    <source>
        <dbReference type="SAM" id="MobiDB-lite"/>
    </source>
</evidence>
<feature type="domain" description="SHSP" evidence="4">
    <location>
        <begin position="21"/>
        <end position="133"/>
    </location>
</feature>
<evidence type="ECO:0000259" key="4">
    <source>
        <dbReference type="PROSITE" id="PS01031"/>
    </source>
</evidence>
<feature type="region of interest" description="Disordered" evidence="3">
    <location>
        <begin position="1"/>
        <end position="26"/>
    </location>
</feature>
<protein>
    <submittedName>
        <fullName evidence="5">Hsp20/alpha crystallin family protein</fullName>
    </submittedName>
</protein>
<dbReference type="CDD" id="cd06464">
    <property type="entry name" value="ACD_sHsps-like"/>
    <property type="match status" value="1"/>
</dbReference>
<gene>
    <name evidence="5" type="ORF">GWO12_07265</name>
</gene>
<comment type="caution">
    <text evidence="5">The sequence shown here is derived from an EMBL/GenBank/DDBJ whole genome shotgun (WGS) entry which is preliminary data.</text>
</comment>
<reference evidence="5 6" key="1">
    <citation type="submission" date="2020-01" db="EMBL/GenBank/DDBJ databases">
        <title>Genomes assembled from Gulf of Kutch pelagic sediment metagenomes.</title>
        <authorList>
            <person name="Chandrashekar M."/>
            <person name="Mahajan M.S."/>
            <person name="Dave K.J."/>
            <person name="Vatsa P."/>
            <person name="Nathani N.M."/>
        </authorList>
    </citation>
    <scope>NUCLEOTIDE SEQUENCE [LARGE SCALE GENOMIC DNA]</scope>
    <source>
        <strain evidence="5">KS3-K002</strain>
    </source>
</reference>
<dbReference type="AlphaFoldDB" id="A0AAE4Z7Y2"/>
<evidence type="ECO:0000256" key="1">
    <source>
        <dbReference type="PROSITE-ProRule" id="PRU00285"/>
    </source>
</evidence>
<dbReference type="Gene3D" id="2.60.40.790">
    <property type="match status" value="1"/>
</dbReference>
<dbReference type="Pfam" id="PF00011">
    <property type="entry name" value="HSP20"/>
    <property type="match status" value="1"/>
</dbReference>
<comment type="similarity">
    <text evidence="1 2">Belongs to the small heat shock protein (HSP20) family.</text>
</comment>
<organism evidence="5 6">
    <name type="scientific">Candidatus Kutchimonas denitrificans</name>
    <dbReference type="NCBI Taxonomy" id="3056748"/>
    <lineage>
        <taxon>Bacteria</taxon>
        <taxon>Pseudomonadati</taxon>
        <taxon>Gemmatimonadota</taxon>
        <taxon>Gemmatimonadia</taxon>
        <taxon>Candidatus Palauibacterales</taxon>
        <taxon>Candidatus Palauibacteraceae</taxon>
        <taxon>Candidatus Kutchimonas</taxon>
    </lineage>
</organism>
<dbReference type="Proteomes" id="UP000702544">
    <property type="component" value="Unassembled WGS sequence"/>
</dbReference>
<dbReference type="InterPro" id="IPR002068">
    <property type="entry name" value="A-crystallin/Hsp20_dom"/>
</dbReference>
<dbReference type="InterPro" id="IPR031107">
    <property type="entry name" value="Small_HSP"/>
</dbReference>
<proteinExistence type="inferred from homology"/>
<evidence type="ECO:0000313" key="5">
    <source>
        <dbReference type="EMBL" id="NIR74899.1"/>
    </source>
</evidence>
<accession>A0AAE4Z7Y2</accession>
<sequence length="133" mass="15179">METTTAVDKRTGREVGTQEPTRTMPRYRPLVDIEEHADELRVIAEVPGAKAEDIDINYEQGILTLHARVRPRQPENVNYLIREYGIGDYYRAFEVSETIDPSRISADYTDGVLVLHLPKAEKAKARKVEVKAR</sequence>
<name>A0AAE4Z7Y2_9BACT</name>
<evidence type="ECO:0000256" key="2">
    <source>
        <dbReference type="RuleBase" id="RU003616"/>
    </source>
</evidence>
<dbReference type="SUPFAM" id="SSF49764">
    <property type="entry name" value="HSP20-like chaperones"/>
    <property type="match status" value="1"/>
</dbReference>